<dbReference type="EMBL" id="JAVHJO010000001">
    <property type="protein sequence ID" value="KAK6543476.1"/>
    <property type="molecule type" value="Genomic_DNA"/>
</dbReference>
<feature type="chain" id="PRO_5043642638" evidence="1">
    <location>
        <begin position="21"/>
        <end position="241"/>
    </location>
</feature>
<organism evidence="2 3">
    <name type="scientific">Orbilia ellipsospora</name>
    <dbReference type="NCBI Taxonomy" id="2528407"/>
    <lineage>
        <taxon>Eukaryota</taxon>
        <taxon>Fungi</taxon>
        <taxon>Dikarya</taxon>
        <taxon>Ascomycota</taxon>
        <taxon>Pezizomycotina</taxon>
        <taxon>Orbiliomycetes</taxon>
        <taxon>Orbiliales</taxon>
        <taxon>Orbiliaceae</taxon>
        <taxon>Orbilia</taxon>
    </lineage>
</organism>
<feature type="signal peptide" evidence="1">
    <location>
        <begin position="1"/>
        <end position="20"/>
    </location>
</feature>
<dbReference type="Proteomes" id="UP001365542">
    <property type="component" value="Unassembled WGS sequence"/>
</dbReference>
<proteinExistence type="predicted"/>
<evidence type="ECO:0000313" key="3">
    <source>
        <dbReference type="Proteomes" id="UP001365542"/>
    </source>
</evidence>
<evidence type="ECO:0000256" key="1">
    <source>
        <dbReference type="SAM" id="SignalP"/>
    </source>
</evidence>
<name>A0AAV9XPD3_9PEZI</name>
<dbReference type="AlphaFoldDB" id="A0AAV9XPD3"/>
<keyword evidence="1" id="KW-0732">Signal</keyword>
<sequence>MRSSFFSTILVAFLASTAVAVPAGRTTTKKTSTAVAPKTTAIATTTSAAAPPPNFYYSTSANAPKPAAASVTICNAAQASGDPNAFSGAGCTTVAMAYNTAVPVDERDIASPNFYGQWSLLHCLPIVGHNKAIRSNPPLNCMLSVVSNCQPNTFNYAVSFYGDLRDTTNVQLGPGKVQASWGTYLICGIPGQPIVGLQDPFQGGYVMPGEAILGDAASVYSFAPTPIDTALGTQVVLPTPH</sequence>
<keyword evidence="3" id="KW-1185">Reference proteome</keyword>
<accession>A0AAV9XPD3</accession>
<reference evidence="2 3" key="1">
    <citation type="submission" date="2019-10" db="EMBL/GenBank/DDBJ databases">
        <authorList>
            <person name="Palmer J.M."/>
        </authorList>
    </citation>
    <scope>NUCLEOTIDE SEQUENCE [LARGE SCALE GENOMIC DNA]</scope>
    <source>
        <strain evidence="2 3">TWF694</strain>
    </source>
</reference>
<gene>
    <name evidence="2" type="ORF">TWF694_000222</name>
</gene>
<comment type="caution">
    <text evidence="2">The sequence shown here is derived from an EMBL/GenBank/DDBJ whole genome shotgun (WGS) entry which is preliminary data.</text>
</comment>
<evidence type="ECO:0000313" key="2">
    <source>
        <dbReference type="EMBL" id="KAK6543476.1"/>
    </source>
</evidence>
<protein>
    <submittedName>
        <fullName evidence="2">Uncharacterized protein</fullName>
    </submittedName>
</protein>